<evidence type="ECO:0000256" key="5">
    <source>
        <dbReference type="ARBA" id="ARBA00022989"/>
    </source>
</evidence>
<dbReference type="PANTHER" id="PTHR31503:SF20">
    <property type="entry name" value="CA(2+)_H(+) EXCHANGER, PUTATIVE (EUROFUNG)-RELATED"/>
    <property type="match status" value="1"/>
</dbReference>
<evidence type="ECO:0000256" key="8">
    <source>
        <dbReference type="SAM" id="Phobius"/>
    </source>
</evidence>
<name>A0ABR3EN30_9AGAR</name>
<reference evidence="10 11" key="1">
    <citation type="submission" date="2024-02" db="EMBL/GenBank/DDBJ databases">
        <title>A draft genome for the cacao thread blight pathogen Marasmius crinis-equi.</title>
        <authorList>
            <person name="Cohen S.P."/>
            <person name="Baruah I.K."/>
            <person name="Amoako-Attah I."/>
            <person name="Bukari Y."/>
            <person name="Meinhardt L.W."/>
            <person name="Bailey B.A."/>
        </authorList>
    </citation>
    <scope>NUCLEOTIDE SEQUENCE [LARGE SCALE GENOMIC DNA]</scope>
    <source>
        <strain evidence="10 11">GH-76</strain>
    </source>
</reference>
<keyword evidence="11" id="KW-1185">Reference proteome</keyword>
<dbReference type="Pfam" id="PF01699">
    <property type="entry name" value="Na_Ca_ex"/>
    <property type="match status" value="2"/>
</dbReference>
<dbReference type="Proteomes" id="UP001465976">
    <property type="component" value="Unassembled WGS sequence"/>
</dbReference>
<comment type="similarity">
    <text evidence="2">Belongs to the Ca(2+):cation antiporter (CaCA) (TC 2.A.19) family.</text>
</comment>
<evidence type="ECO:0000256" key="6">
    <source>
        <dbReference type="ARBA" id="ARBA00023065"/>
    </source>
</evidence>
<evidence type="ECO:0000256" key="1">
    <source>
        <dbReference type="ARBA" id="ARBA00004127"/>
    </source>
</evidence>
<keyword evidence="4 8" id="KW-0812">Transmembrane</keyword>
<comment type="caution">
    <text evidence="10">The sequence shown here is derived from an EMBL/GenBank/DDBJ whole genome shotgun (WGS) entry which is preliminary data.</text>
</comment>
<dbReference type="EMBL" id="JBAHYK010002878">
    <property type="protein sequence ID" value="KAL0564289.1"/>
    <property type="molecule type" value="Genomic_DNA"/>
</dbReference>
<evidence type="ECO:0000313" key="11">
    <source>
        <dbReference type="Proteomes" id="UP001465976"/>
    </source>
</evidence>
<dbReference type="PANTHER" id="PTHR31503">
    <property type="entry name" value="VACUOLAR CALCIUM ION TRANSPORTER"/>
    <property type="match status" value="1"/>
</dbReference>
<feature type="transmembrane region" description="Helical" evidence="8">
    <location>
        <begin position="339"/>
        <end position="365"/>
    </location>
</feature>
<evidence type="ECO:0000256" key="2">
    <source>
        <dbReference type="ARBA" id="ARBA00008170"/>
    </source>
</evidence>
<keyword evidence="3" id="KW-0813">Transport</keyword>
<evidence type="ECO:0000256" key="7">
    <source>
        <dbReference type="ARBA" id="ARBA00023136"/>
    </source>
</evidence>
<feature type="domain" description="Sodium/calcium exchanger membrane region" evidence="9">
    <location>
        <begin position="300"/>
        <end position="415"/>
    </location>
</feature>
<proteinExistence type="inferred from homology"/>
<keyword evidence="7 8" id="KW-0472">Membrane</keyword>
<feature type="transmembrane region" description="Helical" evidence="8">
    <location>
        <begin position="55"/>
        <end position="75"/>
    </location>
</feature>
<evidence type="ECO:0000259" key="9">
    <source>
        <dbReference type="Pfam" id="PF01699"/>
    </source>
</evidence>
<evidence type="ECO:0000313" key="10">
    <source>
        <dbReference type="EMBL" id="KAL0564289.1"/>
    </source>
</evidence>
<evidence type="ECO:0000256" key="4">
    <source>
        <dbReference type="ARBA" id="ARBA00022692"/>
    </source>
</evidence>
<comment type="subcellular location">
    <subcellularLocation>
        <location evidence="1">Endomembrane system</location>
        <topology evidence="1">Multi-pass membrane protein</topology>
    </subcellularLocation>
</comment>
<gene>
    <name evidence="10" type="ORF">V5O48_017764</name>
</gene>
<feature type="transmembrane region" description="Helical" evidence="8">
    <location>
        <begin position="158"/>
        <end position="176"/>
    </location>
</feature>
<feature type="transmembrane region" description="Helical" evidence="8">
    <location>
        <begin position="28"/>
        <end position="49"/>
    </location>
</feature>
<evidence type="ECO:0000256" key="3">
    <source>
        <dbReference type="ARBA" id="ARBA00022448"/>
    </source>
</evidence>
<dbReference type="InterPro" id="IPR004713">
    <property type="entry name" value="CaH_exchang"/>
</dbReference>
<protein>
    <recommendedName>
        <fullName evidence="9">Sodium/calcium exchanger membrane region domain-containing protein</fullName>
    </recommendedName>
</protein>
<feature type="transmembrane region" description="Helical" evidence="8">
    <location>
        <begin position="114"/>
        <end position="137"/>
    </location>
</feature>
<dbReference type="InterPro" id="IPR004837">
    <property type="entry name" value="NaCa_Exmemb"/>
</dbReference>
<feature type="transmembrane region" description="Helical" evidence="8">
    <location>
        <begin position="386"/>
        <end position="406"/>
    </location>
</feature>
<organism evidence="10 11">
    <name type="scientific">Marasmius crinis-equi</name>
    <dbReference type="NCBI Taxonomy" id="585013"/>
    <lineage>
        <taxon>Eukaryota</taxon>
        <taxon>Fungi</taxon>
        <taxon>Dikarya</taxon>
        <taxon>Basidiomycota</taxon>
        <taxon>Agaricomycotina</taxon>
        <taxon>Agaricomycetes</taxon>
        <taxon>Agaricomycetidae</taxon>
        <taxon>Agaricales</taxon>
        <taxon>Marasmiineae</taxon>
        <taxon>Marasmiaceae</taxon>
        <taxon>Marasmius</taxon>
    </lineage>
</organism>
<keyword evidence="6" id="KW-0406">Ion transport</keyword>
<feature type="domain" description="Sodium/calcium exchanger membrane region" evidence="9">
    <location>
        <begin position="54"/>
        <end position="206"/>
    </location>
</feature>
<accession>A0ABR3EN30</accession>
<feature type="transmembrane region" description="Helical" evidence="8">
    <location>
        <begin position="209"/>
        <end position="230"/>
    </location>
</feature>
<dbReference type="InterPro" id="IPR044880">
    <property type="entry name" value="NCX_ion-bd_dom_sf"/>
</dbReference>
<feature type="transmembrane region" description="Helical" evidence="8">
    <location>
        <begin position="418"/>
        <end position="439"/>
    </location>
</feature>
<dbReference type="Gene3D" id="1.20.1420.30">
    <property type="entry name" value="NCX, central ion-binding region"/>
    <property type="match status" value="1"/>
</dbReference>
<keyword evidence="5 8" id="KW-1133">Transmembrane helix</keyword>
<feature type="transmembrane region" description="Helical" evidence="8">
    <location>
        <begin position="297"/>
        <end position="319"/>
    </location>
</feature>
<sequence length="442" mass="48581">MSGKHQVDFTCFLFVLNEFSIKSRTINILLLGLNVLLVFIPVSWALHFAKKDDTVVFIFSFLAVIPLARLVAFATDDISMRVGETPANLINTSFRNTAVLIIAITALLKCELQIVQSSLVGSILNKILLTPGMCFFAGGIKYSEQGFGAAATQIDSSMLTISVIAVLLPAAFHLIVNLQGQNPSDAHENQEILKMSHGVAILLLISEYLYLYFHLVALTSCGGYLGYLIFQLYSHSTLYSDQAVSSKSTKYTDKKRMDEETGTVQSPNVTRTGIVNNSTFVHSLEEAEKEEMPQMSLLMALALLAVVTVLIAVTAEWLVDAITEMTVELEEMARTNSRIISRDFISIILLPIVGNAAEYVPAITVSVKDKLALSLGEAVASSIQTALSIIPCSHISFTVLIAWMMGKPLTLLFDPYESITLFLAGIFPQFFGVRMRWLLPTF</sequence>